<proteinExistence type="predicted"/>
<reference evidence="1 2" key="1">
    <citation type="submission" date="2019-11" db="EMBL/GenBank/DDBJ databases">
        <title>Characterization of a new Erwinia amylovora bacteriophage.</title>
        <authorList>
            <person name="Valentovich L.N."/>
            <person name="Akhremchuk A.E."/>
            <person name="Besarab N.V."/>
            <person name="Lagonenko A.L."/>
        </authorList>
    </citation>
    <scope>NUCLEOTIDE SEQUENCE [LARGE SCALE GENOMIC DNA]</scope>
</reference>
<organism evidence="1 2">
    <name type="scientific">Erwinia phage Hena1</name>
    <dbReference type="NCBI Taxonomy" id="2678601"/>
    <lineage>
        <taxon>Viruses</taxon>
        <taxon>Duplodnaviria</taxon>
        <taxon>Heunggongvirae</taxon>
        <taxon>Uroviricota</taxon>
        <taxon>Caudoviricetes</taxon>
        <taxon>Vequintavirinae</taxon>
        <taxon>Henunavirus</taxon>
        <taxon>Henunavirus hena1</taxon>
    </lineage>
</organism>
<evidence type="ECO:0000313" key="2">
    <source>
        <dbReference type="Proteomes" id="UP000433183"/>
    </source>
</evidence>
<dbReference type="Proteomes" id="UP000433183">
    <property type="component" value="Segment"/>
</dbReference>
<protein>
    <submittedName>
        <fullName evidence="1">Uncharacterized protein</fullName>
    </submittedName>
</protein>
<evidence type="ECO:0000313" key="1">
    <source>
        <dbReference type="EMBL" id="QGZ16383.1"/>
    </source>
</evidence>
<dbReference type="EMBL" id="MN732867">
    <property type="protein sequence ID" value="QGZ16383.1"/>
    <property type="molecule type" value="Genomic_DNA"/>
</dbReference>
<sequence>MLTKFDAKSLSVGMNRRGASAAFTITTGEGVDSFMNVYSFLVGSRLVKVIKNGIDIIDENDVDDPLHPTHAEAALINMSKELNGFDEHLYQLACGLAVLFNNDASNDYAEQWLSQYIEEILRGED</sequence>
<gene>
    <name evidence="1" type="ORF">Hena1_02330</name>
</gene>
<keyword evidence="2" id="KW-1185">Reference proteome</keyword>
<accession>A0A6B9J9Y8</accession>
<name>A0A6B9J9Y8_9CAUD</name>